<organism evidence="1 2">
    <name type="scientific">Thalassobius vesicularis</name>
    <dbReference type="NCBI Taxonomy" id="1294297"/>
    <lineage>
        <taxon>Bacteria</taxon>
        <taxon>Pseudomonadati</taxon>
        <taxon>Pseudomonadota</taxon>
        <taxon>Alphaproteobacteria</taxon>
        <taxon>Rhodobacterales</taxon>
        <taxon>Roseobacteraceae</taxon>
        <taxon>Thalassovita</taxon>
    </lineage>
</organism>
<gene>
    <name evidence="1" type="ORF">E7681_02990</name>
</gene>
<name>A0A4S3MD66_9RHOB</name>
<protein>
    <recommendedName>
        <fullName evidence="3">PqqD family peptide modification chaperone</fullName>
    </recommendedName>
</protein>
<dbReference type="SUPFAM" id="SSF53795">
    <property type="entry name" value="PEP carboxykinase-like"/>
    <property type="match status" value="1"/>
</dbReference>
<dbReference type="InterPro" id="IPR027417">
    <property type="entry name" value="P-loop_NTPase"/>
</dbReference>
<keyword evidence="2" id="KW-1185">Reference proteome</keyword>
<dbReference type="Gene3D" id="3.40.50.300">
    <property type="entry name" value="P-loop containing nucleotide triphosphate hydrolases"/>
    <property type="match status" value="1"/>
</dbReference>
<dbReference type="AlphaFoldDB" id="A0A4S3MD66"/>
<sequence length="369" mass="39060">MPLIHAHPLGEAVALHAPTSGAIVLSNEFGREIAKGVNDGLTAAQIAAELADPSERAEAEAAIHQVLQAWDDAGLLHRTPLPFPDPVDHRPVPHWRDLGGLAGTAALHLPDGILAEQIDTVMGHMPAQPGRPVRRLEAVADRDGYGIFRDGDAITGRIDLDAARFVLMREVAEITCGAADVSAVFHAGCVARNGRALILCGDSGNGKSTLTFGLVNAGCAYLGDDHVPLHRDGRRVMAFATAAGVKAGAWDLPEIKSLQARYGLTAQSPRVGVRYLPLHLADGPDTGADFPVSALVFPEFRPGQPFSLTRIAPEQALIQALKAGSRLSASHRSNLAPLADFLNHVPAYQLRYGASDQSVTACLDLLNQC</sequence>
<comment type="caution">
    <text evidence="1">The sequence shown here is derived from an EMBL/GenBank/DDBJ whole genome shotgun (WGS) entry which is preliminary data.</text>
</comment>
<evidence type="ECO:0000313" key="1">
    <source>
        <dbReference type="EMBL" id="THD76819.1"/>
    </source>
</evidence>
<evidence type="ECO:0008006" key="3">
    <source>
        <dbReference type="Google" id="ProtNLM"/>
    </source>
</evidence>
<accession>A0A4S3MD66</accession>
<proteinExistence type="predicted"/>
<dbReference type="EMBL" id="SSMD01000001">
    <property type="protein sequence ID" value="THD76819.1"/>
    <property type="molecule type" value="Genomic_DNA"/>
</dbReference>
<dbReference type="Proteomes" id="UP000306113">
    <property type="component" value="Unassembled WGS sequence"/>
</dbReference>
<dbReference type="RefSeq" id="WP_136337763.1">
    <property type="nucleotide sequence ID" value="NZ_SSMD01000001.1"/>
</dbReference>
<evidence type="ECO:0000313" key="2">
    <source>
        <dbReference type="Proteomes" id="UP000306113"/>
    </source>
</evidence>
<reference evidence="1 2" key="1">
    <citation type="submission" date="2019-04" db="EMBL/GenBank/DDBJ databases">
        <title>Draft genome sequence of Youngimonas vesicularis.</title>
        <authorList>
            <person name="Hameed A."/>
        </authorList>
    </citation>
    <scope>NUCLEOTIDE SEQUENCE [LARGE SCALE GENOMIC DNA]</scope>
    <source>
        <strain evidence="1 2">CC-AMW-E</strain>
    </source>
</reference>
<dbReference type="OrthoDB" id="7831309at2"/>